<organism evidence="1">
    <name type="scientific">marine metagenome</name>
    <dbReference type="NCBI Taxonomy" id="408172"/>
    <lineage>
        <taxon>unclassified sequences</taxon>
        <taxon>metagenomes</taxon>
        <taxon>ecological metagenomes</taxon>
    </lineage>
</organism>
<name>A0A383AJ69_9ZZZZ</name>
<dbReference type="EMBL" id="UINC01192599">
    <property type="protein sequence ID" value="SVE07822.1"/>
    <property type="molecule type" value="Genomic_DNA"/>
</dbReference>
<feature type="non-terminal residue" evidence="1">
    <location>
        <position position="38"/>
    </location>
</feature>
<evidence type="ECO:0000313" key="1">
    <source>
        <dbReference type="EMBL" id="SVE07822.1"/>
    </source>
</evidence>
<accession>A0A383AJ69</accession>
<proteinExistence type="predicted"/>
<sequence length="38" mass="4117">MQKLSPEEIQQVTQKSAVRAGLTLASDWLLIAGAFMLA</sequence>
<reference evidence="1" key="1">
    <citation type="submission" date="2018-05" db="EMBL/GenBank/DDBJ databases">
        <authorList>
            <person name="Lanie J.A."/>
            <person name="Ng W.-L."/>
            <person name="Kazmierczak K.M."/>
            <person name="Andrzejewski T.M."/>
            <person name="Davidsen T.M."/>
            <person name="Wayne K.J."/>
            <person name="Tettelin H."/>
            <person name="Glass J.I."/>
            <person name="Rusch D."/>
            <person name="Podicherti R."/>
            <person name="Tsui H.-C.T."/>
            <person name="Winkler M.E."/>
        </authorList>
    </citation>
    <scope>NUCLEOTIDE SEQUENCE</scope>
</reference>
<protein>
    <submittedName>
        <fullName evidence="1">Uncharacterized protein</fullName>
    </submittedName>
</protein>
<gene>
    <name evidence="1" type="ORF">METZ01_LOCUS460676</name>
</gene>
<dbReference type="AlphaFoldDB" id="A0A383AJ69"/>